<keyword evidence="2" id="KW-1185">Reference proteome</keyword>
<evidence type="ECO:0000313" key="1">
    <source>
        <dbReference type="EMBL" id="AYE36989.1"/>
    </source>
</evidence>
<evidence type="ECO:0000313" key="2">
    <source>
        <dbReference type="Proteomes" id="UP000275571"/>
    </source>
</evidence>
<proteinExistence type="predicted"/>
<dbReference type="AlphaFoldDB" id="A0A386PQ20"/>
<accession>A0A386PQ20</accession>
<gene>
    <name evidence="1" type="ORF">DB313_05680</name>
</gene>
<dbReference type="KEGG" id="btur:DB313_05680"/>
<keyword evidence="1" id="KW-0614">Plasmid</keyword>
<dbReference type="EMBL" id="CP028888">
    <property type="protein sequence ID" value="AYE36989.1"/>
    <property type="molecule type" value="Genomic_DNA"/>
</dbReference>
<sequence length="223" mass="25726">MKKIYKGKYLKYYKPFIRGEISIGDIARIEKVSYSTVSKAMGKCRRALRATQDVILSNINSSKGSGSDCDSCLLNTNNIDHVLRCSSSDEDVDVLSSITTSTALKKLASVDTLKVEINRLISNLFFDEKYREVVIKEQVYNVLCADLARVEQALRNAYHSVEDRSKLLVEKEQLCEEIERYRLTFRETILLKRLAIEKQYYTSTLNDKEFKQIVKNYLYSDNL</sequence>
<protein>
    <submittedName>
        <fullName evidence="1">Uncharacterized protein</fullName>
    </submittedName>
</protein>
<name>A0A386PQ20_9SPIR</name>
<geneLocation type="plasmid" evidence="1 2">
    <name>cp33</name>
</geneLocation>
<reference evidence="1 2" key="1">
    <citation type="journal article" date="2018" name="Infect. Genet. Evol.">
        <title>Genome-wide analysis of Borrelia turcica and 'Candidatus Borrelia tachyglossi' shows relapsing fever-like genomes with unique genomic links to Lyme disease Borrelia.</title>
        <authorList>
            <person name="Gofton A.W."/>
            <person name="Margos G."/>
            <person name="Fingerle V."/>
            <person name="Hepner S."/>
            <person name="Loh S.M."/>
            <person name="Ryan U."/>
            <person name="Irwin P."/>
            <person name="Oskam C.L."/>
        </authorList>
    </citation>
    <scope>NUCLEOTIDE SEQUENCE [LARGE SCALE GENOMIC DNA]</scope>
    <source>
        <strain evidence="1 2">IST7</strain>
        <plasmid evidence="1">cp33</plasmid>
    </source>
</reference>
<organism evidence="1 2">
    <name type="scientific">Borrelia turcica IST7</name>
    <dbReference type="NCBI Taxonomy" id="1104446"/>
    <lineage>
        <taxon>Bacteria</taxon>
        <taxon>Pseudomonadati</taxon>
        <taxon>Spirochaetota</taxon>
        <taxon>Spirochaetia</taxon>
        <taxon>Spirochaetales</taxon>
        <taxon>Borreliaceae</taxon>
        <taxon>Borrelia</taxon>
    </lineage>
</organism>
<dbReference type="Proteomes" id="UP000275571">
    <property type="component" value="Plasmid cp33"/>
</dbReference>
<dbReference type="RefSeq" id="WP_120104910.1">
    <property type="nucleotide sequence ID" value="NZ_CP028888.1"/>
</dbReference>